<reference evidence="5" key="1">
    <citation type="submission" date="2021-04" db="EMBL/GenBank/DDBJ databases">
        <authorList>
            <consortium name="Molecular Ecology Group"/>
        </authorList>
    </citation>
    <scope>NUCLEOTIDE SEQUENCE</scope>
</reference>
<dbReference type="Gene3D" id="3.40.50.720">
    <property type="entry name" value="NAD(P)-binding Rossmann-like Domain"/>
    <property type="match status" value="1"/>
</dbReference>
<dbReference type="GO" id="GO:0016616">
    <property type="term" value="F:oxidoreductase activity, acting on the CH-OH group of donors, NAD or NADP as acceptor"/>
    <property type="evidence" value="ECO:0007669"/>
    <property type="project" value="TreeGrafter"/>
</dbReference>
<comment type="similarity">
    <text evidence="2">Belongs to the NAD(P)-dependent epimerase/dehydratase family. Dihydroflavonol-4-reductase subfamily.</text>
</comment>
<dbReference type="AlphaFoldDB" id="A0A8S3Z9H4"/>
<name>A0A8S3Z9H4_9EUPU</name>
<feature type="compositionally biased region" description="Basic and acidic residues" evidence="3">
    <location>
        <begin position="353"/>
        <end position="404"/>
    </location>
</feature>
<evidence type="ECO:0000259" key="4">
    <source>
        <dbReference type="Pfam" id="PF01370"/>
    </source>
</evidence>
<dbReference type="PANTHER" id="PTHR10366">
    <property type="entry name" value="NAD DEPENDENT EPIMERASE/DEHYDRATASE"/>
    <property type="match status" value="1"/>
</dbReference>
<dbReference type="EMBL" id="CAJHNH020002291">
    <property type="protein sequence ID" value="CAG5126214.1"/>
    <property type="molecule type" value="Genomic_DNA"/>
</dbReference>
<evidence type="ECO:0000313" key="5">
    <source>
        <dbReference type="EMBL" id="CAG5126214.1"/>
    </source>
</evidence>
<feature type="non-terminal residue" evidence="5">
    <location>
        <position position="498"/>
    </location>
</feature>
<dbReference type="InterPro" id="IPR036291">
    <property type="entry name" value="NAD(P)-bd_dom_sf"/>
</dbReference>
<dbReference type="OrthoDB" id="2735536at2759"/>
<keyword evidence="6" id="KW-1185">Reference proteome</keyword>
<dbReference type="InterPro" id="IPR050425">
    <property type="entry name" value="NAD(P)_dehydrat-like"/>
</dbReference>
<feature type="domain" description="NAD-dependent epimerase/dehydratase" evidence="4">
    <location>
        <begin position="1"/>
        <end position="239"/>
    </location>
</feature>
<dbReference type="InterPro" id="IPR001509">
    <property type="entry name" value="Epimerase_deHydtase"/>
</dbReference>
<dbReference type="FunFam" id="3.40.50.720:FF:000336">
    <property type="entry name" value="Aldehyde reductase"/>
    <property type="match status" value="1"/>
</dbReference>
<protein>
    <recommendedName>
        <fullName evidence="4">NAD-dependent epimerase/dehydratase domain-containing protein</fullName>
    </recommendedName>
</protein>
<evidence type="ECO:0000256" key="1">
    <source>
        <dbReference type="ARBA" id="ARBA00023002"/>
    </source>
</evidence>
<gene>
    <name evidence="5" type="ORF">CUNI_LOCUS11772</name>
</gene>
<evidence type="ECO:0000256" key="2">
    <source>
        <dbReference type="ARBA" id="ARBA00023445"/>
    </source>
</evidence>
<feature type="region of interest" description="Disordered" evidence="3">
    <location>
        <begin position="340"/>
        <end position="425"/>
    </location>
</feature>
<accession>A0A8S3Z9H4</accession>
<dbReference type="Pfam" id="PF01370">
    <property type="entry name" value="Epimerase"/>
    <property type="match status" value="1"/>
</dbReference>
<proteinExistence type="inferred from homology"/>
<sequence length="498" mass="54304">VLITDVTSFTSTHVIKQLQEEGYQVRGLVSSLQDEDARIKQLQELCPDAKYKVEVIEADPSKTGSLESAIKEVQYVIHVIKPVAAQAATQEGEAPVQPAVDAVQNVFKASVESKTVKRVILSSSYQTISAVPTAATDKVFTEADWADSESADPLVKSLILAEKAAWDFVKELPDADKIELCVLNPTLPLGPPLLDAQSDVVKMLLDRGITGCPRVCYSLVDVRDVAAAHLKALELESAAGNRHIIHGSNLWMKDIALILAKEFKPQGYNIHTMSLPNVCLWGLSLFNKNAKTFLPVVGKQSQFDNTRMKEVLGIEPRDVKETIVEEAKVLVERGLVKKPKRVRGQGASAAADGEVKTDAEGEKKEGENKEEKGEESPKENGDVSEGADKKDTAEEGQGDTKTEETTDGSKPAAQEETQDIELAEAPECTWSHEKRKCVATIMGEKMSQEKRKCVANIMGEKSVVTGKKKVCCHHHGRKESVCVVTIVGEKKVCVLSLL</sequence>
<dbReference type="SUPFAM" id="SSF51735">
    <property type="entry name" value="NAD(P)-binding Rossmann-fold domains"/>
    <property type="match status" value="1"/>
</dbReference>
<dbReference type="Proteomes" id="UP000678393">
    <property type="component" value="Unassembled WGS sequence"/>
</dbReference>
<comment type="caution">
    <text evidence="5">The sequence shown here is derived from an EMBL/GenBank/DDBJ whole genome shotgun (WGS) entry which is preliminary data.</text>
</comment>
<organism evidence="5 6">
    <name type="scientific">Candidula unifasciata</name>
    <dbReference type="NCBI Taxonomy" id="100452"/>
    <lineage>
        <taxon>Eukaryota</taxon>
        <taxon>Metazoa</taxon>
        <taxon>Spiralia</taxon>
        <taxon>Lophotrochozoa</taxon>
        <taxon>Mollusca</taxon>
        <taxon>Gastropoda</taxon>
        <taxon>Heterobranchia</taxon>
        <taxon>Euthyneura</taxon>
        <taxon>Panpulmonata</taxon>
        <taxon>Eupulmonata</taxon>
        <taxon>Stylommatophora</taxon>
        <taxon>Helicina</taxon>
        <taxon>Helicoidea</taxon>
        <taxon>Geomitridae</taxon>
        <taxon>Candidula</taxon>
    </lineage>
</organism>
<evidence type="ECO:0000313" key="6">
    <source>
        <dbReference type="Proteomes" id="UP000678393"/>
    </source>
</evidence>
<evidence type="ECO:0000256" key="3">
    <source>
        <dbReference type="SAM" id="MobiDB-lite"/>
    </source>
</evidence>
<dbReference type="PANTHER" id="PTHR10366:SF564">
    <property type="entry name" value="STEROL-4-ALPHA-CARBOXYLATE 3-DEHYDROGENASE, DECARBOXYLATING"/>
    <property type="match status" value="1"/>
</dbReference>
<keyword evidence="1" id="KW-0560">Oxidoreductase</keyword>